<accession>A0A2H3CY29</accession>
<reference evidence="2" key="1">
    <citation type="journal article" date="2017" name="Nat. Ecol. Evol.">
        <title>Genome expansion and lineage-specific genetic innovations in the forest pathogenic fungi Armillaria.</title>
        <authorList>
            <person name="Sipos G."/>
            <person name="Prasanna A.N."/>
            <person name="Walter M.C."/>
            <person name="O'Connor E."/>
            <person name="Balint B."/>
            <person name="Krizsan K."/>
            <person name="Kiss B."/>
            <person name="Hess J."/>
            <person name="Varga T."/>
            <person name="Slot J."/>
            <person name="Riley R."/>
            <person name="Boka B."/>
            <person name="Rigling D."/>
            <person name="Barry K."/>
            <person name="Lee J."/>
            <person name="Mihaltcheva S."/>
            <person name="LaButti K."/>
            <person name="Lipzen A."/>
            <person name="Waldron R."/>
            <person name="Moloney N.M."/>
            <person name="Sperisen C."/>
            <person name="Kredics L."/>
            <person name="Vagvoelgyi C."/>
            <person name="Patrignani A."/>
            <person name="Fitzpatrick D."/>
            <person name="Nagy I."/>
            <person name="Doyle S."/>
            <person name="Anderson J.B."/>
            <person name="Grigoriev I.V."/>
            <person name="Gueldener U."/>
            <person name="Muensterkoetter M."/>
            <person name="Nagy L.G."/>
        </authorList>
    </citation>
    <scope>NUCLEOTIDE SEQUENCE [LARGE SCALE GENOMIC DNA]</scope>
    <source>
        <strain evidence="2">Ar21-2</strain>
    </source>
</reference>
<dbReference type="EMBL" id="KZ293676">
    <property type="protein sequence ID" value="PBK87915.1"/>
    <property type="molecule type" value="Genomic_DNA"/>
</dbReference>
<sequence>MDGLSAFCCGVRACLWTTQGIGDGFLSPESSESIGTLYLIDDDDPGANDDTVVNKSFTLFRRTFFEAVLQFKFKRPAGTAFWSCPLTRSGGTTDKVAVLMRETLCFEEVTDLNAMMGA</sequence>
<dbReference type="Proteomes" id="UP000217790">
    <property type="component" value="Unassembled WGS sequence"/>
</dbReference>
<dbReference type="AlphaFoldDB" id="A0A2H3CY29"/>
<evidence type="ECO:0000313" key="2">
    <source>
        <dbReference type="Proteomes" id="UP000217790"/>
    </source>
</evidence>
<protein>
    <submittedName>
        <fullName evidence="1">Uncharacterized protein</fullName>
    </submittedName>
</protein>
<keyword evidence="2" id="KW-1185">Reference proteome</keyword>
<name>A0A2H3CY29_ARMGA</name>
<gene>
    <name evidence="1" type="ORF">ARMGADRAFT_1034516</name>
</gene>
<organism evidence="1 2">
    <name type="scientific">Armillaria gallica</name>
    <name type="common">Bulbous honey fungus</name>
    <name type="synonym">Armillaria bulbosa</name>
    <dbReference type="NCBI Taxonomy" id="47427"/>
    <lineage>
        <taxon>Eukaryota</taxon>
        <taxon>Fungi</taxon>
        <taxon>Dikarya</taxon>
        <taxon>Basidiomycota</taxon>
        <taxon>Agaricomycotina</taxon>
        <taxon>Agaricomycetes</taxon>
        <taxon>Agaricomycetidae</taxon>
        <taxon>Agaricales</taxon>
        <taxon>Marasmiineae</taxon>
        <taxon>Physalacriaceae</taxon>
        <taxon>Armillaria</taxon>
    </lineage>
</organism>
<proteinExistence type="predicted"/>
<evidence type="ECO:0000313" key="1">
    <source>
        <dbReference type="EMBL" id="PBK87915.1"/>
    </source>
</evidence>
<dbReference type="InParanoid" id="A0A2H3CY29"/>